<dbReference type="Pfam" id="PF14543">
    <property type="entry name" value="TAXi_N"/>
    <property type="match status" value="2"/>
</dbReference>
<evidence type="ECO:0000313" key="4">
    <source>
        <dbReference type="EMBL" id="KAH7574016.1"/>
    </source>
</evidence>
<evidence type="ECO:0000256" key="2">
    <source>
        <dbReference type="SAM" id="Phobius"/>
    </source>
</evidence>
<dbReference type="InterPro" id="IPR032861">
    <property type="entry name" value="TAXi_N"/>
</dbReference>
<organism evidence="4 5">
    <name type="scientific">Xanthoceras sorbifolium</name>
    <dbReference type="NCBI Taxonomy" id="99658"/>
    <lineage>
        <taxon>Eukaryota</taxon>
        <taxon>Viridiplantae</taxon>
        <taxon>Streptophyta</taxon>
        <taxon>Embryophyta</taxon>
        <taxon>Tracheophyta</taxon>
        <taxon>Spermatophyta</taxon>
        <taxon>Magnoliopsida</taxon>
        <taxon>eudicotyledons</taxon>
        <taxon>Gunneridae</taxon>
        <taxon>Pentapetalae</taxon>
        <taxon>rosids</taxon>
        <taxon>malvids</taxon>
        <taxon>Sapindales</taxon>
        <taxon>Sapindaceae</taxon>
        <taxon>Xanthoceroideae</taxon>
        <taxon>Xanthoceras</taxon>
    </lineage>
</organism>
<comment type="similarity">
    <text evidence="1">Belongs to the peptidase A1 family.</text>
</comment>
<feature type="transmembrane region" description="Helical" evidence="2">
    <location>
        <begin position="7"/>
        <end position="26"/>
    </location>
</feature>
<feature type="domain" description="Peptidase A1" evidence="3">
    <location>
        <begin position="115"/>
        <end position="445"/>
    </location>
</feature>
<proteinExistence type="inferred from homology"/>
<dbReference type="Gene3D" id="2.40.70.10">
    <property type="entry name" value="Acid Proteases"/>
    <property type="match status" value="4"/>
</dbReference>
<dbReference type="PANTHER" id="PTHR13683">
    <property type="entry name" value="ASPARTYL PROTEASES"/>
    <property type="match status" value="1"/>
</dbReference>
<evidence type="ECO:0000259" key="3">
    <source>
        <dbReference type="PROSITE" id="PS51767"/>
    </source>
</evidence>
<dbReference type="InterPro" id="IPR001461">
    <property type="entry name" value="Aspartic_peptidase_A1"/>
</dbReference>
<dbReference type="InterPro" id="IPR033121">
    <property type="entry name" value="PEPTIDASE_A1"/>
</dbReference>
<dbReference type="Pfam" id="PF14541">
    <property type="entry name" value="TAXi_C"/>
    <property type="match status" value="1"/>
</dbReference>
<keyword evidence="2" id="KW-1133">Transmembrane helix</keyword>
<evidence type="ECO:0000313" key="5">
    <source>
        <dbReference type="Proteomes" id="UP000827721"/>
    </source>
</evidence>
<name>A0ABQ8IBS9_9ROSI</name>
<dbReference type="EMBL" id="JAFEMO010000003">
    <property type="protein sequence ID" value="KAH7574016.1"/>
    <property type="molecule type" value="Genomic_DNA"/>
</dbReference>
<protein>
    <recommendedName>
        <fullName evidence="3">Peptidase A1 domain-containing protein</fullName>
    </recommendedName>
</protein>
<feature type="domain" description="Peptidase A1" evidence="3">
    <location>
        <begin position="527"/>
        <end position="796"/>
    </location>
</feature>
<evidence type="ECO:0000256" key="1">
    <source>
        <dbReference type="ARBA" id="ARBA00007447"/>
    </source>
</evidence>
<dbReference type="InterPro" id="IPR021109">
    <property type="entry name" value="Peptidase_aspartic_dom_sf"/>
</dbReference>
<dbReference type="InterPro" id="IPR032799">
    <property type="entry name" value="TAXi_C"/>
</dbReference>
<dbReference type="PROSITE" id="PS51767">
    <property type="entry name" value="PEPTIDASE_A1"/>
    <property type="match status" value="2"/>
</dbReference>
<comment type="caution">
    <text evidence="4">The sequence shown here is derived from an EMBL/GenBank/DDBJ whole genome shotgun (WGS) entry which is preliminary data.</text>
</comment>
<sequence length="796" mass="87230">MADSLRFLTKFCHFICLCVLFFYFYLRNSCVYGAKELASHQHANHKKPFMTASPCSASTKGLKVAHRDGPCSSLGQENPPPMSRDVRSLNSISSVEDVSVLGTILQLSPLGNGNFVVKVGIGTPKRDLTLMFDTGSYKTWIHCLPCDNCNDQEEPVFNPSSSSTFSVAATCASPPCPYEVNYRDGSQIKGYYASDTLTFPSFYFPNVVFGCGQNNNADFGKVAGALGVGHGNNSFMSQTLNIFRQMFCYCLPSTETSTGYLIFGVQALLTCKPEITIPLTITEDRYFVNFVAITIGEKRLEIFSNVDSDSSRRTIIDSGTIISRLPKSVYLELQSSFQELMMMKAYTPANQSSEPMDTCYNIEGLDDNSINNIVPSMTLHFDGSRDLNLDPSAVVHIEKDSRTVCLAFAANKDPGLVVAALDASCKQFMLEFYSCVCGARELESHQHADQKMPLMTASPCSASTKGLEIAHRDGPCSLLGQENPTPTSRYVRSLNSISSNDFSSVDDVLEAQTILPLLKSPLGDGNFVVKVGFGTPKRDLTLMFDTGSYKTCIQCLPCDNCYDQEEPVFNPSSSSTFSVAATCASPPCHYEVNYREGSQIKGYYASDTLTFPFFYVPNVVFGCGQNNTADFGKVAGVLGVGQGNNSVMSQTLNIFRQAFCYCLPSTETSTGRLPADVYAVLEISFRELMSIYHPAANLSKSKPMDLCYDIEGFDVNSINNIAPSMTLHFDGSRYLNLGPSVLVYIENDSRTVCLAFAANKGPGDWIIIGNHQQQNLNIYYNVLNKEVGFRTGGCST</sequence>
<gene>
    <name evidence="4" type="ORF">JRO89_XS03G0240300</name>
</gene>
<reference evidence="4 5" key="1">
    <citation type="submission" date="2021-02" db="EMBL/GenBank/DDBJ databases">
        <title>Plant Genome Project.</title>
        <authorList>
            <person name="Zhang R.-G."/>
        </authorList>
    </citation>
    <scope>NUCLEOTIDE SEQUENCE [LARGE SCALE GENOMIC DNA]</scope>
    <source>
        <tissue evidence="4">Leaves</tissue>
    </source>
</reference>
<dbReference type="Proteomes" id="UP000827721">
    <property type="component" value="Unassembled WGS sequence"/>
</dbReference>
<keyword evidence="5" id="KW-1185">Reference proteome</keyword>
<keyword evidence="2" id="KW-0812">Transmembrane</keyword>
<dbReference type="PANTHER" id="PTHR13683:SF806">
    <property type="entry name" value="EUKARYOTIC ASPARTYL PROTEASE FAMILY PROTEIN"/>
    <property type="match status" value="1"/>
</dbReference>
<keyword evidence="2" id="KW-0472">Membrane</keyword>
<accession>A0ABQ8IBS9</accession>
<dbReference type="SUPFAM" id="SSF50630">
    <property type="entry name" value="Acid proteases"/>
    <property type="match status" value="2"/>
</dbReference>